<accession>A0A645BRI8</accession>
<dbReference type="InterPro" id="IPR010982">
    <property type="entry name" value="Lambda_DNA-bd_dom_sf"/>
</dbReference>
<evidence type="ECO:0000259" key="2">
    <source>
        <dbReference type="PROSITE" id="PS50943"/>
    </source>
</evidence>
<keyword evidence="1" id="KW-0238">DNA-binding</keyword>
<dbReference type="Pfam" id="PF01381">
    <property type="entry name" value="HTH_3"/>
    <property type="match status" value="1"/>
</dbReference>
<dbReference type="Gene3D" id="1.10.260.40">
    <property type="entry name" value="lambda repressor-like DNA-binding domains"/>
    <property type="match status" value="1"/>
</dbReference>
<dbReference type="PANTHER" id="PTHR46797:SF1">
    <property type="entry name" value="METHYLPHOSPHONATE SYNTHASE"/>
    <property type="match status" value="1"/>
</dbReference>
<organism evidence="3">
    <name type="scientific">bioreactor metagenome</name>
    <dbReference type="NCBI Taxonomy" id="1076179"/>
    <lineage>
        <taxon>unclassified sequences</taxon>
        <taxon>metagenomes</taxon>
        <taxon>ecological metagenomes</taxon>
    </lineage>
</organism>
<dbReference type="SMART" id="SM00530">
    <property type="entry name" value="HTH_XRE"/>
    <property type="match status" value="1"/>
</dbReference>
<dbReference type="SUPFAM" id="SSF47413">
    <property type="entry name" value="lambda repressor-like DNA-binding domains"/>
    <property type="match status" value="1"/>
</dbReference>
<feature type="domain" description="HTH cro/C1-type" evidence="2">
    <location>
        <begin position="5"/>
        <end position="60"/>
    </location>
</feature>
<dbReference type="GO" id="GO:0005829">
    <property type="term" value="C:cytosol"/>
    <property type="evidence" value="ECO:0007669"/>
    <property type="project" value="TreeGrafter"/>
</dbReference>
<dbReference type="InterPro" id="IPR050807">
    <property type="entry name" value="TransReg_Diox_bact_type"/>
</dbReference>
<dbReference type="EMBL" id="VSSQ01021924">
    <property type="protein sequence ID" value="MPM67847.1"/>
    <property type="molecule type" value="Genomic_DNA"/>
</dbReference>
<dbReference type="GO" id="GO:0003700">
    <property type="term" value="F:DNA-binding transcription factor activity"/>
    <property type="evidence" value="ECO:0007669"/>
    <property type="project" value="TreeGrafter"/>
</dbReference>
<reference evidence="3" key="1">
    <citation type="submission" date="2019-08" db="EMBL/GenBank/DDBJ databases">
        <authorList>
            <person name="Kucharzyk K."/>
            <person name="Murdoch R.W."/>
            <person name="Higgins S."/>
            <person name="Loffler F."/>
        </authorList>
    </citation>
    <scope>NUCLEOTIDE SEQUENCE</scope>
</reference>
<dbReference type="CDD" id="cd00093">
    <property type="entry name" value="HTH_XRE"/>
    <property type="match status" value="1"/>
</dbReference>
<dbReference type="GO" id="GO:0003677">
    <property type="term" value="F:DNA binding"/>
    <property type="evidence" value="ECO:0007669"/>
    <property type="project" value="UniProtKB-KW"/>
</dbReference>
<sequence length="64" mass="6972">MGNKIKEYRKLKKLTQIELSEKSGVSRTIISGLESGRIANTTADTLKKIATALDTTIADIFFAA</sequence>
<protein>
    <recommendedName>
        <fullName evidence="2">HTH cro/C1-type domain-containing protein</fullName>
    </recommendedName>
</protein>
<dbReference type="PANTHER" id="PTHR46797">
    <property type="entry name" value="HTH-TYPE TRANSCRIPTIONAL REGULATOR"/>
    <property type="match status" value="1"/>
</dbReference>
<dbReference type="AlphaFoldDB" id="A0A645BRI8"/>
<proteinExistence type="predicted"/>
<evidence type="ECO:0000256" key="1">
    <source>
        <dbReference type="ARBA" id="ARBA00023125"/>
    </source>
</evidence>
<name>A0A645BRI8_9ZZZZ</name>
<gene>
    <name evidence="3" type="ORF">SDC9_114772</name>
</gene>
<evidence type="ECO:0000313" key="3">
    <source>
        <dbReference type="EMBL" id="MPM67847.1"/>
    </source>
</evidence>
<dbReference type="InterPro" id="IPR001387">
    <property type="entry name" value="Cro/C1-type_HTH"/>
</dbReference>
<comment type="caution">
    <text evidence="3">The sequence shown here is derived from an EMBL/GenBank/DDBJ whole genome shotgun (WGS) entry which is preliminary data.</text>
</comment>
<dbReference type="PROSITE" id="PS50943">
    <property type="entry name" value="HTH_CROC1"/>
    <property type="match status" value="1"/>
</dbReference>